<evidence type="ECO:0000313" key="16">
    <source>
        <dbReference type="Proteomes" id="UP001215280"/>
    </source>
</evidence>
<evidence type="ECO:0000256" key="8">
    <source>
        <dbReference type="ARBA" id="ARBA00023002"/>
    </source>
</evidence>
<comment type="caution">
    <text evidence="15">The sequence shown here is derived from an EMBL/GenBank/DDBJ whole genome shotgun (WGS) entry which is preliminary data.</text>
</comment>
<reference evidence="15" key="1">
    <citation type="submission" date="2023-03" db="EMBL/GenBank/DDBJ databases">
        <title>Massive genome expansion in bonnet fungi (Mycena s.s.) driven by repeated elements and novel gene families across ecological guilds.</title>
        <authorList>
            <consortium name="Lawrence Berkeley National Laboratory"/>
            <person name="Harder C.B."/>
            <person name="Miyauchi S."/>
            <person name="Viragh M."/>
            <person name="Kuo A."/>
            <person name="Thoen E."/>
            <person name="Andreopoulos B."/>
            <person name="Lu D."/>
            <person name="Skrede I."/>
            <person name="Drula E."/>
            <person name="Henrissat B."/>
            <person name="Morin E."/>
            <person name="Kohler A."/>
            <person name="Barry K."/>
            <person name="LaButti K."/>
            <person name="Morin E."/>
            <person name="Salamov A."/>
            <person name="Lipzen A."/>
            <person name="Mereny Z."/>
            <person name="Hegedus B."/>
            <person name="Baldrian P."/>
            <person name="Stursova M."/>
            <person name="Weitz H."/>
            <person name="Taylor A."/>
            <person name="Grigoriev I.V."/>
            <person name="Nagy L.G."/>
            <person name="Martin F."/>
            <person name="Kauserud H."/>
        </authorList>
    </citation>
    <scope>NUCLEOTIDE SEQUENCE</scope>
    <source>
        <strain evidence="15">CBHHK188m</strain>
    </source>
</reference>
<comment type="cofactor">
    <cofactor evidence="1 12">
        <name>heme</name>
        <dbReference type="ChEBI" id="CHEBI:30413"/>
    </cofactor>
</comment>
<dbReference type="GO" id="GO:0004497">
    <property type="term" value="F:monooxygenase activity"/>
    <property type="evidence" value="ECO:0007669"/>
    <property type="project" value="UniProtKB-KW"/>
</dbReference>
<sequence>MSSLVGAAVVALVVFQVFRKSLKSGASSLDAIPSVGVPGGLFGFYVGAWNYIKNGRDLTEEGYLKNPGGAFKVAFMHRWLVIVNGQAMIEDLRKAPDDFLSSAEGNNAMLHLEHVLGYEQLHDPYHVPVVRTSLTRNIGICFPSLRTEVVAAFEDLVPAKTDEWITVHAMQTILPVVSRVSNQLFIGLPKCRDPDYIKITTQFALDVAKDALLLHLIPSSLRSLAARLFGHLETSTRNIMKHVGPMIQHRIEMDDKYGPDWPNGDRPNDLISWLLDEARGHPERRTVRNLTHTLLHLNFAAIHTTTQGFLHAFYTLASHPEYVQPLREEIESVTKSEGWTKAAMGKMVKLDSFMKESSRLAPGAAVGVMRKALKDFTFSDGTTVPAGTLIALPILAEHHSQANYTNGGAFDPFRFSRMREEAGEGIKHQMASLTHDFLTFGLGRHACPGRFFAVNEQKLIMAHVLVTYDFKLKDGVSAEDEWVWIVGSANKTAEIMFKKRS</sequence>
<comment type="similarity">
    <text evidence="3 13">Belongs to the cytochrome P450 family.</text>
</comment>
<evidence type="ECO:0000256" key="4">
    <source>
        <dbReference type="ARBA" id="ARBA00022617"/>
    </source>
</evidence>
<keyword evidence="10 13" id="KW-0503">Monooxygenase</keyword>
<dbReference type="Pfam" id="PF00067">
    <property type="entry name" value="p450"/>
    <property type="match status" value="1"/>
</dbReference>
<keyword evidence="8 13" id="KW-0560">Oxidoreductase</keyword>
<comment type="subcellular location">
    <subcellularLocation>
        <location evidence="2">Membrane</location>
    </subcellularLocation>
</comment>
<feature type="chain" id="PRO_5042201355" evidence="14">
    <location>
        <begin position="20"/>
        <end position="501"/>
    </location>
</feature>
<dbReference type="InterPro" id="IPR001128">
    <property type="entry name" value="Cyt_P450"/>
</dbReference>
<dbReference type="PRINTS" id="PR00463">
    <property type="entry name" value="EP450I"/>
</dbReference>
<evidence type="ECO:0000256" key="12">
    <source>
        <dbReference type="PIRSR" id="PIRSR602401-1"/>
    </source>
</evidence>
<dbReference type="PROSITE" id="PS00086">
    <property type="entry name" value="CYTOCHROME_P450"/>
    <property type="match status" value="1"/>
</dbReference>
<dbReference type="PANTHER" id="PTHR46206">
    <property type="entry name" value="CYTOCHROME P450"/>
    <property type="match status" value="1"/>
</dbReference>
<evidence type="ECO:0000256" key="6">
    <source>
        <dbReference type="ARBA" id="ARBA00022723"/>
    </source>
</evidence>
<dbReference type="CDD" id="cd11041">
    <property type="entry name" value="CYP503A1-like"/>
    <property type="match status" value="1"/>
</dbReference>
<dbReference type="AlphaFoldDB" id="A0AAD7HD41"/>
<dbReference type="GO" id="GO:0016020">
    <property type="term" value="C:membrane"/>
    <property type="evidence" value="ECO:0007669"/>
    <property type="project" value="UniProtKB-SubCell"/>
</dbReference>
<evidence type="ECO:0000256" key="11">
    <source>
        <dbReference type="ARBA" id="ARBA00023136"/>
    </source>
</evidence>
<evidence type="ECO:0000256" key="1">
    <source>
        <dbReference type="ARBA" id="ARBA00001971"/>
    </source>
</evidence>
<keyword evidence="11" id="KW-0472">Membrane</keyword>
<dbReference type="GO" id="GO:0020037">
    <property type="term" value="F:heme binding"/>
    <property type="evidence" value="ECO:0007669"/>
    <property type="project" value="InterPro"/>
</dbReference>
<evidence type="ECO:0000256" key="7">
    <source>
        <dbReference type="ARBA" id="ARBA00022989"/>
    </source>
</evidence>
<feature type="signal peptide" evidence="14">
    <location>
        <begin position="1"/>
        <end position="19"/>
    </location>
</feature>
<organism evidence="15 16">
    <name type="scientific">Mycena maculata</name>
    <dbReference type="NCBI Taxonomy" id="230809"/>
    <lineage>
        <taxon>Eukaryota</taxon>
        <taxon>Fungi</taxon>
        <taxon>Dikarya</taxon>
        <taxon>Basidiomycota</taxon>
        <taxon>Agaricomycotina</taxon>
        <taxon>Agaricomycetes</taxon>
        <taxon>Agaricomycetidae</taxon>
        <taxon>Agaricales</taxon>
        <taxon>Marasmiineae</taxon>
        <taxon>Mycenaceae</taxon>
        <taxon>Mycena</taxon>
    </lineage>
</organism>
<dbReference type="InterPro" id="IPR017972">
    <property type="entry name" value="Cyt_P450_CS"/>
</dbReference>
<feature type="binding site" description="axial binding residue" evidence="12">
    <location>
        <position position="447"/>
    </location>
    <ligand>
        <name>heme</name>
        <dbReference type="ChEBI" id="CHEBI:30413"/>
    </ligand>
    <ligandPart>
        <name>Fe</name>
        <dbReference type="ChEBI" id="CHEBI:18248"/>
    </ligandPart>
</feature>
<keyword evidence="9 12" id="KW-0408">Iron</keyword>
<proteinExistence type="inferred from homology"/>
<dbReference type="PANTHER" id="PTHR46206:SF5">
    <property type="entry name" value="P450, PUTATIVE (EUROFUNG)-RELATED"/>
    <property type="match status" value="1"/>
</dbReference>
<dbReference type="SUPFAM" id="SSF48264">
    <property type="entry name" value="Cytochrome P450"/>
    <property type="match status" value="1"/>
</dbReference>
<evidence type="ECO:0000256" key="13">
    <source>
        <dbReference type="RuleBase" id="RU000461"/>
    </source>
</evidence>
<keyword evidence="6 12" id="KW-0479">Metal-binding</keyword>
<dbReference type="Gene3D" id="1.10.630.10">
    <property type="entry name" value="Cytochrome P450"/>
    <property type="match status" value="1"/>
</dbReference>
<evidence type="ECO:0000256" key="3">
    <source>
        <dbReference type="ARBA" id="ARBA00010617"/>
    </source>
</evidence>
<keyword evidence="5" id="KW-0812">Transmembrane</keyword>
<gene>
    <name evidence="15" type="ORF">DFH07DRAFT_340995</name>
</gene>
<keyword evidence="4 12" id="KW-0349">Heme</keyword>
<protein>
    <submittedName>
        <fullName evidence="15">Cytochrome P450</fullName>
    </submittedName>
</protein>
<keyword evidence="14" id="KW-0732">Signal</keyword>
<dbReference type="InterPro" id="IPR002401">
    <property type="entry name" value="Cyt_P450_E_grp-I"/>
</dbReference>
<evidence type="ECO:0000313" key="15">
    <source>
        <dbReference type="EMBL" id="KAJ7717646.1"/>
    </source>
</evidence>
<dbReference type="GO" id="GO:0005506">
    <property type="term" value="F:iron ion binding"/>
    <property type="evidence" value="ECO:0007669"/>
    <property type="project" value="InterPro"/>
</dbReference>
<accession>A0AAD7HD41</accession>
<name>A0AAD7HD41_9AGAR</name>
<keyword evidence="7" id="KW-1133">Transmembrane helix</keyword>
<evidence type="ECO:0000256" key="5">
    <source>
        <dbReference type="ARBA" id="ARBA00022692"/>
    </source>
</evidence>
<dbReference type="Proteomes" id="UP001215280">
    <property type="component" value="Unassembled WGS sequence"/>
</dbReference>
<dbReference type="GO" id="GO:0016705">
    <property type="term" value="F:oxidoreductase activity, acting on paired donors, with incorporation or reduction of molecular oxygen"/>
    <property type="evidence" value="ECO:0007669"/>
    <property type="project" value="InterPro"/>
</dbReference>
<dbReference type="EMBL" id="JARJLG010000315">
    <property type="protein sequence ID" value="KAJ7717646.1"/>
    <property type="molecule type" value="Genomic_DNA"/>
</dbReference>
<dbReference type="InterPro" id="IPR036396">
    <property type="entry name" value="Cyt_P450_sf"/>
</dbReference>
<keyword evidence="16" id="KW-1185">Reference proteome</keyword>
<evidence type="ECO:0000256" key="10">
    <source>
        <dbReference type="ARBA" id="ARBA00023033"/>
    </source>
</evidence>
<evidence type="ECO:0000256" key="2">
    <source>
        <dbReference type="ARBA" id="ARBA00004370"/>
    </source>
</evidence>
<evidence type="ECO:0000256" key="9">
    <source>
        <dbReference type="ARBA" id="ARBA00023004"/>
    </source>
</evidence>
<evidence type="ECO:0000256" key="14">
    <source>
        <dbReference type="SAM" id="SignalP"/>
    </source>
</evidence>